<evidence type="ECO:0000313" key="3">
    <source>
        <dbReference type="Proteomes" id="UP001180487"/>
    </source>
</evidence>
<feature type="compositionally biased region" description="Low complexity" evidence="1">
    <location>
        <begin position="35"/>
        <end position="55"/>
    </location>
</feature>
<dbReference type="EMBL" id="JAVDXT010000004">
    <property type="protein sequence ID" value="MDR7379252.1"/>
    <property type="molecule type" value="Genomic_DNA"/>
</dbReference>
<name>A0ABU2CD36_9BURK</name>
<keyword evidence="3" id="KW-1185">Reference proteome</keyword>
<reference evidence="2 3" key="1">
    <citation type="submission" date="2023-07" db="EMBL/GenBank/DDBJ databases">
        <title>Sorghum-associated microbial communities from plants grown in Nebraska, USA.</title>
        <authorList>
            <person name="Schachtman D."/>
        </authorList>
    </citation>
    <scope>NUCLEOTIDE SEQUENCE [LARGE SCALE GENOMIC DNA]</scope>
    <source>
        <strain evidence="2 3">BE313</strain>
    </source>
</reference>
<evidence type="ECO:0000313" key="2">
    <source>
        <dbReference type="EMBL" id="MDR7379252.1"/>
    </source>
</evidence>
<organism evidence="2 3">
    <name type="scientific">Rhodoferax ferrireducens</name>
    <dbReference type="NCBI Taxonomy" id="192843"/>
    <lineage>
        <taxon>Bacteria</taxon>
        <taxon>Pseudomonadati</taxon>
        <taxon>Pseudomonadota</taxon>
        <taxon>Betaproteobacteria</taxon>
        <taxon>Burkholderiales</taxon>
        <taxon>Comamonadaceae</taxon>
        <taxon>Rhodoferax</taxon>
    </lineage>
</organism>
<comment type="caution">
    <text evidence="2">The sequence shown here is derived from an EMBL/GenBank/DDBJ whole genome shotgun (WGS) entry which is preliminary data.</text>
</comment>
<accession>A0ABU2CD36</accession>
<proteinExistence type="predicted"/>
<feature type="region of interest" description="Disordered" evidence="1">
    <location>
        <begin position="32"/>
        <end position="55"/>
    </location>
</feature>
<dbReference type="RefSeq" id="WP_165830856.1">
    <property type="nucleotide sequence ID" value="NZ_JAVDXT010000004.1"/>
</dbReference>
<evidence type="ECO:0000256" key="1">
    <source>
        <dbReference type="SAM" id="MobiDB-lite"/>
    </source>
</evidence>
<sequence length="55" mass="5597">MIGRDATGALMPTGVYRCTGCRVTFTDARDWWGHPGASTSAPAAPSAQPSASNGS</sequence>
<dbReference type="Proteomes" id="UP001180487">
    <property type="component" value="Unassembled WGS sequence"/>
</dbReference>
<evidence type="ECO:0008006" key="4">
    <source>
        <dbReference type="Google" id="ProtNLM"/>
    </source>
</evidence>
<gene>
    <name evidence="2" type="ORF">J2X19_003946</name>
</gene>
<protein>
    <recommendedName>
        <fullName evidence="4">C2H2-type domain-containing protein</fullName>
    </recommendedName>
</protein>